<feature type="transmembrane region" description="Helical" evidence="7">
    <location>
        <begin position="411"/>
        <end position="428"/>
    </location>
</feature>
<dbReference type="InterPro" id="IPR020846">
    <property type="entry name" value="MFS_dom"/>
</dbReference>
<dbReference type="InterPro" id="IPR004638">
    <property type="entry name" value="EmrB-like"/>
</dbReference>
<feature type="transmembrane region" description="Helical" evidence="7">
    <location>
        <begin position="369"/>
        <end position="391"/>
    </location>
</feature>
<feature type="transmembrane region" description="Helical" evidence="7">
    <location>
        <begin position="115"/>
        <end position="136"/>
    </location>
</feature>
<keyword evidence="10" id="KW-1185">Reference proteome</keyword>
<evidence type="ECO:0000256" key="2">
    <source>
        <dbReference type="ARBA" id="ARBA00022448"/>
    </source>
</evidence>
<gene>
    <name evidence="9" type="ORF">BCV53_01650</name>
</gene>
<feature type="transmembrane region" description="Helical" evidence="7">
    <location>
        <begin position="502"/>
        <end position="523"/>
    </location>
</feature>
<feature type="transmembrane region" description="Helical" evidence="7">
    <location>
        <begin position="178"/>
        <end position="199"/>
    </location>
</feature>
<proteinExistence type="predicted"/>
<protein>
    <submittedName>
        <fullName evidence="9">MFS transporter</fullName>
    </submittedName>
</protein>
<accession>A0AAN0YMG1</accession>
<evidence type="ECO:0000313" key="10">
    <source>
        <dbReference type="Proteomes" id="UP000093052"/>
    </source>
</evidence>
<feature type="transmembrane region" description="Helical" evidence="7">
    <location>
        <begin position="315"/>
        <end position="333"/>
    </location>
</feature>
<dbReference type="NCBIfam" id="TIGR00711">
    <property type="entry name" value="efflux_EmrB"/>
    <property type="match status" value="1"/>
</dbReference>
<dbReference type="PROSITE" id="PS00216">
    <property type="entry name" value="SUGAR_TRANSPORT_1"/>
    <property type="match status" value="1"/>
</dbReference>
<dbReference type="PRINTS" id="PR01036">
    <property type="entry name" value="TCRTETB"/>
</dbReference>
<evidence type="ECO:0000256" key="5">
    <source>
        <dbReference type="ARBA" id="ARBA00022989"/>
    </source>
</evidence>
<feature type="domain" description="Major facilitator superfamily (MFS) profile" evidence="8">
    <location>
        <begin position="25"/>
        <end position="527"/>
    </location>
</feature>
<dbReference type="FunFam" id="1.20.1250.20:FF:000772">
    <property type="entry name" value="Multidrug efflux transporter MdtP"/>
    <property type="match status" value="1"/>
</dbReference>
<dbReference type="InterPro" id="IPR005829">
    <property type="entry name" value="Sugar_transporter_CS"/>
</dbReference>
<evidence type="ECO:0000256" key="6">
    <source>
        <dbReference type="ARBA" id="ARBA00023136"/>
    </source>
</evidence>
<dbReference type="GO" id="GO:0022857">
    <property type="term" value="F:transmembrane transporter activity"/>
    <property type="evidence" value="ECO:0007669"/>
    <property type="project" value="InterPro"/>
</dbReference>
<dbReference type="Proteomes" id="UP000093052">
    <property type="component" value="Chromosome"/>
</dbReference>
<feature type="transmembrane region" description="Helical" evidence="7">
    <location>
        <begin position="345"/>
        <end position="363"/>
    </location>
</feature>
<feature type="transmembrane region" description="Helical" evidence="7">
    <location>
        <begin position="24"/>
        <end position="47"/>
    </location>
</feature>
<evidence type="ECO:0000256" key="4">
    <source>
        <dbReference type="ARBA" id="ARBA00022692"/>
    </source>
</evidence>
<dbReference type="CDD" id="cd17502">
    <property type="entry name" value="MFS_Azr1_MDR_like"/>
    <property type="match status" value="1"/>
</dbReference>
<organism evidence="9 10">
    <name type="scientific">Parageobacillus thermoglucosidasius</name>
    <name type="common">Geobacillus thermoglucosidasius</name>
    <dbReference type="NCBI Taxonomy" id="1426"/>
    <lineage>
        <taxon>Bacteria</taxon>
        <taxon>Bacillati</taxon>
        <taxon>Bacillota</taxon>
        <taxon>Bacilli</taxon>
        <taxon>Bacillales</taxon>
        <taxon>Anoxybacillaceae</taxon>
        <taxon>Parageobacillus</taxon>
    </lineage>
</organism>
<dbReference type="InterPro" id="IPR036259">
    <property type="entry name" value="MFS_trans_sf"/>
</dbReference>
<dbReference type="Gene3D" id="1.20.1250.20">
    <property type="entry name" value="MFS general substrate transporter like domains"/>
    <property type="match status" value="1"/>
</dbReference>
<feature type="transmembrane region" description="Helical" evidence="7">
    <location>
        <begin position="237"/>
        <end position="259"/>
    </location>
</feature>
<dbReference type="Pfam" id="PF07690">
    <property type="entry name" value="MFS_1"/>
    <property type="match status" value="1"/>
</dbReference>
<dbReference type="EMBL" id="CP016622">
    <property type="protein sequence ID" value="ANZ28931.1"/>
    <property type="molecule type" value="Genomic_DNA"/>
</dbReference>
<dbReference type="GO" id="GO:0005886">
    <property type="term" value="C:plasma membrane"/>
    <property type="evidence" value="ECO:0007669"/>
    <property type="project" value="UniProtKB-SubCell"/>
</dbReference>
<evidence type="ECO:0000259" key="8">
    <source>
        <dbReference type="PROSITE" id="PS50850"/>
    </source>
</evidence>
<keyword evidence="6 7" id="KW-0472">Membrane</keyword>
<keyword evidence="3" id="KW-1003">Cell membrane</keyword>
<dbReference type="SUPFAM" id="SSF103473">
    <property type="entry name" value="MFS general substrate transporter"/>
    <property type="match status" value="1"/>
</dbReference>
<dbReference type="PANTHER" id="PTHR23501:SF197">
    <property type="entry name" value="COMD"/>
    <property type="match status" value="1"/>
</dbReference>
<keyword evidence="4 7" id="KW-0812">Transmembrane</keyword>
<dbReference type="InterPro" id="IPR011701">
    <property type="entry name" value="MFS"/>
</dbReference>
<feature type="transmembrane region" description="Helical" evidence="7">
    <location>
        <begin position="148"/>
        <end position="166"/>
    </location>
</feature>
<name>A0AAN0YMG1_PARTM</name>
<feature type="transmembrane region" description="Helical" evidence="7">
    <location>
        <begin position="59"/>
        <end position="77"/>
    </location>
</feature>
<dbReference type="Gene3D" id="1.20.1720.10">
    <property type="entry name" value="Multidrug resistance protein D"/>
    <property type="match status" value="1"/>
</dbReference>
<feature type="transmembrane region" description="Helical" evidence="7">
    <location>
        <begin position="89"/>
        <end position="109"/>
    </location>
</feature>
<evidence type="ECO:0000256" key="3">
    <source>
        <dbReference type="ARBA" id="ARBA00022475"/>
    </source>
</evidence>
<keyword evidence="5 7" id="KW-1133">Transmembrane helix</keyword>
<comment type="subcellular location">
    <subcellularLocation>
        <location evidence="1">Cell membrane</location>
        <topology evidence="1">Multi-pass membrane protein</topology>
    </subcellularLocation>
</comment>
<dbReference type="AlphaFoldDB" id="A0AAN0YMG1"/>
<dbReference type="KEGG" id="ptl:AOT13_01645"/>
<dbReference type="FunFam" id="1.20.1720.10:FF:000017">
    <property type="entry name" value="Drug resistance MFS transporter"/>
    <property type="match status" value="1"/>
</dbReference>
<evidence type="ECO:0000256" key="7">
    <source>
        <dbReference type="SAM" id="Phobius"/>
    </source>
</evidence>
<feature type="transmembrane region" description="Helical" evidence="7">
    <location>
        <begin position="279"/>
        <end position="303"/>
    </location>
</feature>
<evidence type="ECO:0000256" key="1">
    <source>
        <dbReference type="ARBA" id="ARBA00004651"/>
    </source>
</evidence>
<dbReference type="PROSITE" id="PS50850">
    <property type="entry name" value="MFS"/>
    <property type="match status" value="1"/>
</dbReference>
<keyword evidence="2" id="KW-0813">Transport</keyword>
<feature type="transmembrane region" description="Helical" evidence="7">
    <location>
        <begin position="211"/>
        <end position="231"/>
    </location>
</feature>
<sequence>MGETEMEKENELAMQSSTIRHRNILITGLIIAMLFGALDGTIVGTAMPRIVGELGGLKLMTWLTTAYMLTSTAVVPIAGKLADLLGRRVIYVTGLVIFMVGSALCGMADKMTELVIYRGLQGIGGGIMMPMAMIVIGDVFTGKERAKWQGVFGALYGLASVLGPQIGGFIVDHLNWRWVFYINLPIGILATIFIAMGLSKYKAEGPVKFDLAGMFTMIVGVVSLLLALTFGGDKYEWASWQIVALFAVALVFLTVFVFVEMKAEEPILPMHLFRHRTFIVLNGIGFLMSVGMFGAIMFVPFFMQGVIGVSATQSGTIMTPMMITMIIGSIVGGRTVYKIGVKSQIFIGMVIMAAGFSLLSTMGVDTSKWTATLYMIILGLGMGLVMPILTLALQESFPKSELGVVTSSSQFFRSIGGTFGMTILGAVMNHRSSQLLDDRFMPVLQSLPAQAKGMADRFAHMIHDDPQGLYSILFSPEVLEKIPPQMRETFVPILKQSLVDSLHSVFLFGLIFVIGGTALVFGMKKIKLSDKQRPLQTSGKNEELPQS</sequence>
<reference evidence="10" key="1">
    <citation type="journal article" date="2016" name="Genome Announc.">
        <title>Complete Genome Sequence of Geobacillus thermoglucosidasius NCIMB 11955, the Progenitor of a Bioethanol Production Strain.</title>
        <authorList>
            <person name="Sheng L."/>
            <person name="Zhang Y."/>
            <person name="Minton N.P."/>
        </authorList>
    </citation>
    <scope>NUCLEOTIDE SEQUENCE [LARGE SCALE GENOMIC DNA]</scope>
    <source>
        <strain evidence="10">NCIMB 11955</strain>
    </source>
</reference>
<dbReference type="PANTHER" id="PTHR23501">
    <property type="entry name" value="MAJOR FACILITATOR SUPERFAMILY"/>
    <property type="match status" value="1"/>
</dbReference>
<evidence type="ECO:0000313" key="9">
    <source>
        <dbReference type="EMBL" id="ANZ28931.1"/>
    </source>
</evidence>